<reference evidence="2" key="1">
    <citation type="journal article" date="2013" name="PLoS ONE">
        <title>Gene expression in gut symbiotic organ of stinkbug affected by extracellular bacterial symbiont.</title>
        <authorList>
            <person name="Futahashi R."/>
            <person name="Tanaka K."/>
            <person name="Tanahashi M."/>
            <person name="Nikoh N."/>
            <person name="Kikuchi Y."/>
            <person name="Lee B.L."/>
            <person name="Fukatsu T."/>
        </authorList>
    </citation>
    <scope>NUCLEOTIDE SEQUENCE</scope>
    <source>
        <tissue evidence="2">Midgut</tissue>
    </source>
</reference>
<evidence type="ECO:0008006" key="3">
    <source>
        <dbReference type="Google" id="ProtNLM"/>
    </source>
</evidence>
<evidence type="ECO:0000256" key="1">
    <source>
        <dbReference type="SAM" id="Phobius"/>
    </source>
</evidence>
<accession>R4WSS2</accession>
<feature type="transmembrane region" description="Helical" evidence="1">
    <location>
        <begin position="156"/>
        <end position="176"/>
    </location>
</feature>
<keyword evidence="1" id="KW-1133">Transmembrane helix</keyword>
<feature type="transmembrane region" description="Helical" evidence="1">
    <location>
        <begin position="124"/>
        <end position="144"/>
    </location>
</feature>
<dbReference type="EMBL" id="AK417762">
    <property type="protein sequence ID" value="BAN20977.1"/>
    <property type="molecule type" value="mRNA"/>
</dbReference>
<protein>
    <recommendedName>
        <fullName evidence="3">Palmitoyltransferase</fullName>
    </recommendedName>
</protein>
<feature type="transmembrane region" description="Helical" evidence="1">
    <location>
        <begin position="97"/>
        <end position="118"/>
    </location>
</feature>
<dbReference type="AlphaFoldDB" id="R4WSS2"/>
<name>R4WSS2_RIPPE</name>
<evidence type="ECO:0000313" key="2">
    <source>
        <dbReference type="EMBL" id="BAN20977.1"/>
    </source>
</evidence>
<proteinExistence type="evidence at transcript level"/>
<keyword evidence="1" id="KW-0472">Membrane</keyword>
<organism evidence="2">
    <name type="scientific">Riptortus pedestris</name>
    <name type="common">Bean bug</name>
    <dbReference type="NCBI Taxonomy" id="329032"/>
    <lineage>
        <taxon>Eukaryota</taxon>
        <taxon>Metazoa</taxon>
        <taxon>Ecdysozoa</taxon>
        <taxon>Arthropoda</taxon>
        <taxon>Hexapoda</taxon>
        <taxon>Insecta</taxon>
        <taxon>Pterygota</taxon>
        <taxon>Neoptera</taxon>
        <taxon>Paraneoptera</taxon>
        <taxon>Hemiptera</taxon>
        <taxon>Heteroptera</taxon>
        <taxon>Panheteroptera</taxon>
        <taxon>Pentatomomorpha</taxon>
        <taxon>Coreoidea</taxon>
        <taxon>Alydidae</taxon>
        <taxon>Riptortus</taxon>
    </lineage>
</organism>
<keyword evidence="1" id="KW-0812">Transmembrane</keyword>
<feature type="transmembrane region" description="Helical" evidence="1">
    <location>
        <begin position="202"/>
        <end position="232"/>
    </location>
</feature>
<feature type="transmembrane region" description="Helical" evidence="1">
    <location>
        <begin position="72"/>
        <end position="90"/>
    </location>
</feature>
<sequence>MADSTLCCCEYVDENGDRKHILECCCNCVELDYCFERCITCKPIPYSLLTKIMAMISERCRVPWKGGARQCSFSVILPIVMIPLFLIAAAQGVWMSVVTFAFLPIFLIYFHFIFMKFYSYTPFFFVWNIGTFFTIFIIFEYIGVTLLEIRKKNHKWYMVFLIASLSFLLLCSNLILTTACHPAKFIGSIMLPDDCTEVYFDILYAICFVTSIYCIEAAVFILSVILFEFWLITIGMTGHEFRNRSRRAILCGLCSSRPYSKGIIRNWVTYFKGTNNVYVHYNI</sequence>